<keyword evidence="6 7" id="KW-0472">Membrane</keyword>
<evidence type="ECO:0000256" key="5">
    <source>
        <dbReference type="ARBA" id="ARBA00022989"/>
    </source>
</evidence>
<keyword evidence="4" id="KW-0914">Notch signaling pathway</keyword>
<organism evidence="8">
    <name type="scientific">Cacopsylla melanoneura</name>
    <dbReference type="NCBI Taxonomy" id="428564"/>
    <lineage>
        <taxon>Eukaryota</taxon>
        <taxon>Metazoa</taxon>
        <taxon>Ecdysozoa</taxon>
        <taxon>Arthropoda</taxon>
        <taxon>Hexapoda</taxon>
        <taxon>Insecta</taxon>
        <taxon>Pterygota</taxon>
        <taxon>Neoptera</taxon>
        <taxon>Paraneoptera</taxon>
        <taxon>Hemiptera</taxon>
        <taxon>Sternorrhyncha</taxon>
        <taxon>Psylloidea</taxon>
        <taxon>Psyllidae</taxon>
        <taxon>Psyllinae</taxon>
        <taxon>Cacopsylla</taxon>
    </lineage>
</organism>
<feature type="transmembrane region" description="Helical" evidence="7">
    <location>
        <begin position="202"/>
        <end position="223"/>
    </location>
</feature>
<dbReference type="InterPro" id="IPR009294">
    <property type="entry name" value="Aph-1"/>
</dbReference>
<feature type="transmembrane region" description="Helical" evidence="7">
    <location>
        <begin position="105"/>
        <end position="124"/>
    </location>
</feature>
<evidence type="ECO:0000313" key="8">
    <source>
        <dbReference type="EMBL" id="CAG6606407.1"/>
    </source>
</evidence>
<keyword evidence="5 7" id="KW-1133">Transmembrane helix</keyword>
<dbReference type="AlphaFoldDB" id="A0A8D8LIC1"/>
<dbReference type="EMBL" id="HBUF01597812">
    <property type="protein sequence ID" value="CAG6775252.1"/>
    <property type="molecule type" value="Transcribed_RNA"/>
</dbReference>
<dbReference type="EMBL" id="HBUF01003377">
    <property type="protein sequence ID" value="CAG6606406.1"/>
    <property type="molecule type" value="Transcribed_RNA"/>
</dbReference>
<feature type="transmembrane region" description="Helical" evidence="7">
    <location>
        <begin position="62"/>
        <end position="84"/>
    </location>
</feature>
<name>A0A8D8LIC1_9HEMI</name>
<feature type="transmembrane region" description="Helical" evidence="7">
    <location>
        <begin position="6"/>
        <end position="25"/>
    </location>
</feature>
<evidence type="ECO:0000256" key="6">
    <source>
        <dbReference type="ARBA" id="ARBA00023136"/>
    </source>
</evidence>
<feature type="transmembrane region" description="Helical" evidence="7">
    <location>
        <begin position="144"/>
        <end position="166"/>
    </location>
</feature>
<evidence type="ECO:0000256" key="2">
    <source>
        <dbReference type="ARBA" id="ARBA00005577"/>
    </source>
</evidence>
<evidence type="ECO:0000256" key="1">
    <source>
        <dbReference type="ARBA" id="ARBA00004141"/>
    </source>
</evidence>
<dbReference type="PANTHER" id="PTHR12889">
    <property type="entry name" value="GAMMA-SECRETASE SUBUNIT APH-1"/>
    <property type="match status" value="1"/>
</dbReference>
<keyword evidence="3 7" id="KW-0812">Transmembrane</keyword>
<evidence type="ECO:0000256" key="4">
    <source>
        <dbReference type="ARBA" id="ARBA00022976"/>
    </source>
</evidence>
<comment type="subcellular location">
    <subcellularLocation>
        <location evidence="1">Membrane</location>
        <topology evidence="1">Multi-pass membrane protein</topology>
    </subcellularLocation>
</comment>
<sequence>MTYMEFLGCTMTAFGPIIAMFLTTIMQDPVKVIILVASAFFWLLSLLVSSIVWFIIRNQCNIIFGVIISVLCQEVFRYILYLILQKSRGGLQYVSDRNTMDNTYAMAYVSGLGFGIISAAFSLLNVLDQVSGPGTMGLKGDSQYFGFITSITTCCFSLLHIFWALIFFRGVEIKNRSLVASVVLSHVFISSYTWYMSSSGTVLGLFSMIFIVLFTLVWAMFAYKVIGGSRKSMCNGENLIEETN</sequence>
<feature type="transmembrane region" description="Helical" evidence="7">
    <location>
        <begin position="178"/>
        <end position="196"/>
    </location>
</feature>
<feature type="transmembrane region" description="Helical" evidence="7">
    <location>
        <begin position="32"/>
        <end position="56"/>
    </location>
</feature>
<reference evidence="8" key="1">
    <citation type="submission" date="2021-05" db="EMBL/GenBank/DDBJ databases">
        <authorList>
            <person name="Alioto T."/>
            <person name="Alioto T."/>
            <person name="Gomez Garrido J."/>
        </authorList>
    </citation>
    <scope>NUCLEOTIDE SEQUENCE</scope>
</reference>
<dbReference type="GO" id="GO:0016485">
    <property type="term" value="P:protein processing"/>
    <property type="evidence" value="ECO:0007669"/>
    <property type="project" value="InterPro"/>
</dbReference>
<dbReference type="EMBL" id="HBUF01597811">
    <property type="protein sequence ID" value="CAG6775251.1"/>
    <property type="molecule type" value="Transcribed_RNA"/>
</dbReference>
<proteinExistence type="inferred from homology"/>
<dbReference type="EMBL" id="HBUF01189231">
    <property type="protein sequence ID" value="CAG6657676.1"/>
    <property type="molecule type" value="Transcribed_RNA"/>
</dbReference>
<dbReference type="GO" id="GO:0007219">
    <property type="term" value="P:Notch signaling pathway"/>
    <property type="evidence" value="ECO:0007669"/>
    <property type="project" value="UniProtKB-KW"/>
</dbReference>
<accession>A0A8D8LIC1</accession>
<dbReference type="Pfam" id="PF06105">
    <property type="entry name" value="Aph-1"/>
    <property type="match status" value="1"/>
</dbReference>
<comment type="similarity">
    <text evidence="2">Belongs to the APH-1 family.</text>
</comment>
<protein>
    <submittedName>
        <fullName evidence="8">Gamma-secretase subunit Aph-1</fullName>
    </submittedName>
</protein>
<dbReference type="EMBL" id="HBUF01003378">
    <property type="protein sequence ID" value="CAG6606407.1"/>
    <property type="molecule type" value="Transcribed_RNA"/>
</dbReference>
<evidence type="ECO:0000256" key="7">
    <source>
        <dbReference type="SAM" id="Phobius"/>
    </source>
</evidence>
<dbReference type="GO" id="GO:0016020">
    <property type="term" value="C:membrane"/>
    <property type="evidence" value="ECO:0007669"/>
    <property type="project" value="UniProtKB-SubCell"/>
</dbReference>
<evidence type="ECO:0000256" key="3">
    <source>
        <dbReference type="ARBA" id="ARBA00022692"/>
    </source>
</evidence>
<dbReference type="EMBL" id="HBUF01189232">
    <property type="protein sequence ID" value="CAG6657677.1"/>
    <property type="molecule type" value="Transcribed_RNA"/>
</dbReference>